<name>A0ABZ3IW03_9FIRM</name>
<organism evidence="1 2">
    <name type="scientific">Sporomusa silvacetica DSM 10669</name>
    <dbReference type="NCBI Taxonomy" id="1123289"/>
    <lineage>
        <taxon>Bacteria</taxon>
        <taxon>Bacillati</taxon>
        <taxon>Bacillota</taxon>
        <taxon>Negativicutes</taxon>
        <taxon>Selenomonadales</taxon>
        <taxon>Sporomusaceae</taxon>
        <taxon>Sporomusa</taxon>
    </lineage>
</organism>
<dbReference type="Proteomes" id="UP000216752">
    <property type="component" value="Chromosome"/>
</dbReference>
<proteinExistence type="predicted"/>
<sequence>MVRREAFSRVLPLFGMFLAMYIKIDRTRDSKICEEAFDYEKGN</sequence>
<evidence type="ECO:0000313" key="1">
    <source>
        <dbReference type="EMBL" id="XFO69618.1"/>
    </source>
</evidence>
<dbReference type="EMBL" id="CP155573">
    <property type="protein sequence ID" value="XFO69618.1"/>
    <property type="molecule type" value="Genomic_DNA"/>
</dbReference>
<accession>A0ABZ3IW03</accession>
<gene>
    <name evidence="1" type="ORF">SPSIL_058570</name>
</gene>
<keyword evidence="2" id="KW-1185">Reference proteome</keyword>
<protein>
    <submittedName>
        <fullName evidence="1">Uncharacterized protein</fullName>
    </submittedName>
</protein>
<evidence type="ECO:0000313" key="2">
    <source>
        <dbReference type="Proteomes" id="UP000216752"/>
    </source>
</evidence>
<reference evidence="1" key="1">
    <citation type="submission" date="2024-05" db="EMBL/GenBank/DDBJ databases">
        <title>Isolation and characterization of Sporomusa carbonis sp. nov., a carboxydotrophic hydrogenogen in the genus of Sporomusa isolated from a charcoal burning pile.</title>
        <authorList>
            <person name="Boeer T."/>
            <person name="Rosenbaum F."/>
            <person name="Eysell L."/>
            <person name="Mueller V."/>
            <person name="Daniel R."/>
            <person name="Poehlein A."/>
        </authorList>
    </citation>
    <scope>NUCLEOTIDE SEQUENCE [LARGE SCALE GENOMIC DNA]</scope>
    <source>
        <strain evidence="1">DSM 10669</strain>
    </source>
</reference>